<dbReference type="PANTHER" id="PTHR33877:SF2">
    <property type="entry name" value="OS07G0170200 PROTEIN"/>
    <property type="match status" value="1"/>
</dbReference>
<dbReference type="CDD" id="cd00085">
    <property type="entry name" value="HNHc"/>
    <property type="match status" value="1"/>
</dbReference>
<sequence length="185" mass="21004">MKVLKLSAQGLPQSWISLEQAVIHYAAEEVRWEMGHQVAVFHGGHNAITGKQSIITVSSIIGTKGVPNINPFELRPGLTNGKLFARDRNICAYCGDQFDETDLTREHIIPFAQNGIDTWMNVVTACRPCNHRKSHRTPEQAHMPLLYTPYVPSLWEDFILRNRRILMDQMEFLMAHVPKSSRLAA</sequence>
<keyword evidence="2" id="KW-0540">Nuclease</keyword>
<reference evidence="2 3" key="1">
    <citation type="submission" date="2017-01" db="EMBL/GenBank/DDBJ databases">
        <title>Novel large sulfur bacteria in the metagenomes of groundwater-fed chemosynthetic microbial mats in the Lake Huron basin.</title>
        <authorList>
            <person name="Sharrar A.M."/>
            <person name="Flood B.E."/>
            <person name="Bailey J.V."/>
            <person name="Jones D.S."/>
            <person name="Biddanda B."/>
            <person name="Ruberg S.A."/>
            <person name="Marcus D.N."/>
            <person name="Dick G.J."/>
        </authorList>
    </citation>
    <scope>NUCLEOTIDE SEQUENCE [LARGE SCALE GENOMIC DNA]</scope>
    <source>
        <strain evidence="2">A7</strain>
    </source>
</reference>
<dbReference type="SMART" id="SM00507">
    <property type="entry name" value="HNHc"/>
    <property type="match status" value="1"/>
</dbReference>
<name>A0A1W9KT70_9BURK</name>
<evidence type="ECO:0000259" key="1">
    <source>
        <dbReference type="SMART" id="SM00507"/>
    </source>
</evidence>
<dbReference type="Proteomes" id="UP000192505">
    <property type="component" value="Unassembled WGS sequence"/>
</dbReference>
<dbReference type="PANTHER" id="PTHR33877">
    <property type="entry name" value="SLL1193 PROTEIN"/>
    <property type="match status" value="1"/>
</dbReference>
<dbReference type="AlphaFoldDB" id="A0A1W9KT70"/>
<keyword evidence="2" id="KW-0378">Hydrolase</keyword>
<dbReference type="InterPro" id="IPR052892">
    <property type="entry name" value="NA-targeting_endonuclease"/>
</dbReference>
<dbReference type="Pfam" id="PF14279">
    <property type="entry name" value="HNH_5"/>
    <property type="match status" value="1"/>
</dbReference>
<dbReference type="InterPro" id="IPR029471">
    <property type="entry name" value="HNH_5"/>
</dbReference>
<keyword evidence="2" id="KW-0255">Endonuclease</keyword>
<organism evidence="2 3">
    <name type="scientific">Rhodoferax ferrireducens</name>
    <dbReference type="NCBI Taxonomy" id="192843"/>
    <lineage>
        <taxon>Bacteria</taxon>
        <taxon>Pseudomonadati</taxon>
        <taxon>Pseudomonadota</taxon>
        <taxon>Betaproteobacteria</taxon>
        <taxon>Burkholderiales</taxon>
        <taxon>Comamonadaceae</taxon>
        <taxon>Rhodoferax</taxon>
    </lineage>
</organism>
<protein>
    <submittedName>
        <fullName evidence="2">Restriction endonuclease</fullName>
    </submittedName>
</protein>
<gene>
    <name evidence="2" type="ORF">BWK72_11890</name>
</gene>
<proteinExistence type="predicted"/>
<dbReference type="InterPro" id="IPR003615">
    <property type="entry name" value="HNH_nuc"/>
</dbReference>
<evidence type="ECO:0000313" key="3">
    <source>
        <dbReference type="Proteomes" id="UP000192505"/>
    </source>
</evidence>
<evidence type="ECO:0000313" key="2">
    <source>
        <dbReference type="EMBL" id="OQW87618.1"/>
    </source>
</evidence>
<accession>A0A1W9KT70</accession>
<comment type="caution">
    <text evidence="2">The sequence shown here is derived from an EMBL/GenBank/DDBJ whole genome shotgun (WGS) entry which is preliminary data.</text>
</comment>
<dbReference type="GO" id="GO:0004519">
    <property type="term" value="F:endonuclease activity"/>
    <property type="evidence" value="ECO:0007669"/>
    <property type="project" value="UniProtKB-KW"/>
</dbReference>
<dbReference type="Gene3D" id="1.10.30.50">
    <property type="match status" value="1"/>
</dbReference>
<feature type="domain" description="HNH nuclease" evidence="1">
    <location>
        <begin position="78"/>
        <end position="131"/>
    </location>
</feature>
<dbReference type="EMBL" id="MTEI01000007">
    <property type="protein sequence ID" value="OQW87618.1"/>
    <property type="molecule type" value="Genomic_DNA"/>
</dbReference>